<dbReference type="AlphaFoldDB" id="A0A6J7PFZ9"/>
<dbReference type="SUPFAM" id="SSF51717">
    <property type="entry name" value="Dihydropteroate synthetase-like"/>
    <property type="match status" value="1"/>
</dbReference>
<dbReference type="EC" id="2.5.1.15" evidence="4"/>
<evidence type="ECO:0000313" key="11">
    <source>
        <dbReference type="EMBL" id="CAB5003971.1"/>
    </source>
</evidence>
<dbReference type="PROSITE" id="PS00792">
    <property type="entry name" value="DHPS_1"/>
    <property type="match status" value="1"/>
</dbReference>
<reference evidence="11" key="1">
    <citation type="submission" date="2020-05" db="EMBL/GenBank/DDBJ databases">
        <authorList>
            <person name="Chiriac C."/>
            <person name="Salcher M."/>
            <person name="Ghai R."/>
            <person name="Kavagutti S V."/>
        </authorList>
    </citation>
    <scope>NUCLEOTIDE SEQUENCE</scope>
</reference>
<dbReference type="NCBIfam" id="TIGR01496">
    <property type="entry name" value="DHPS"/>
    <property type="match status" value="1"/>
</dbReference>
<dbReference type="Pfam" id="PF00809">
    <property type="entry name" value="Pterin_bind"/>
    <property type="match status" value="1"/>
</dbReference>
<dbReference type="GO" id="GO:0046654">
    <property type="term" value="P:tetrahydrofolate biosynthetic process"/>
    <property type="evidence" value="ECO:0007669"/>
    <property type="project" value="TreeGrafter"/>
</dbReference>
<dbReference type="InterPro" id="IPR006390">
    <property type="entry name" value="DHP_synth_dom"/>
</dbReference>
<sequence length="289" mass="30077">MRHPVGLPTRLAELDRTLVWGVLNVTPDSFSDGGQWESQSSAIAHGLELASGGADIVDIGGESTRPGARRIDVDDELQRVIPVVRALVADDVVVSVDTMHSEVAEAAVVAGASIVNDVSGGLADPRMLGVMAGLGVPYVIMHWRGHSANMDELATYDDVVAEVSAELKARVDAACEAGVDLGSIVLDPGLGFAKQVRHNWPLLAGLDALNPLGLPVVVGASRKRFLGALLADASGGPRSVDQRDDATHAVSAIAASEGVWSVRVHDVRGSADAVRVGAAWRTARSGGQR</sequence>
<keyword evidence="7" id="KW-0460">Magnesium</keyword>
<dbReference type="PANTHER" id="PTHR20941">
    <property type="entry name" value="FOLATE SYNTHESIS PROTEINS"/>
    <property type="match status" value="1"/>
</dbReference>
<evidence type="ECO:0000259" key="9">
    <source>
        <dbReference type="PROSITE" id="PS50972"/>
    </source>
</evidence>
<evidence type="ECO:0000256" key="6">
    <source>
        <dbReference type="ARBA" id="ARBA00022723"/>
    </source>
</evidence>
<accession>A0A6J7PFZ9</accession>
<dbReference type="CDD" id="cd00739">
    <property type="entry name" value="DHPS"/>
    <property type="match status" value="1"/>
</dbReference>
<proteinExistence type="predicted"/>
<keyword evidence="6" id="KW-0479">Metal-binding</keyword>
<comment type="catalytic activity">
    <reaction evidence="1">
        <text>(7,8-dihydropterin-6-yl)methyl diphosphate + 4-aminobenzoate = 7,8-dihydropteroate + diphosphate</text>
        <dbReference type="Rhea" id="RHEA:19949"/>
        <dbReference type="ChEBI" id="CHEBI:17836"/>
        <dbReference type="ChEBI" id="CHEBI:17839"/>
        <dbReference type="ChEBI" id="CHEBI:33019"/>
        <dbReference type="ChEBI" id="CHEBI:72950"/>
        <dbReference type="EC" id="2.5.1.15"/>
    </reaction>
</comment>
<dbReference type="FunFam" id="3.20.20.20:FF:000006">
    <property type="entry name" value="Dihydropteroate synthase"/>
    <property type="match status" value="1"/>
</dbReference>
<protein>
    <recommendedName>
        <fullName evidence="4">dihydropteroate synthase</fullName>
        <ecNumber evidence="4">2.5.1.15</ecNumber>
    </recommendedName>
</protein>
<keyword evidence="5" id="KW-0808">Transferase</keyword>
<dbReference type="EMBL" id="CAFBNF010000180">
    <property type="protein sequence ID" value="CAB4952278.1"/>
    <property type="molecule type" value="Genomic_DNA"/>
</dbReference>
<evidence type="ECO:0000256" key="4">
    <source>
        <dbReference type="ARBA" id="ARBA00012458"/>
    </source>
</evidence>
<name>A0A6J7PFZ9_9ZZZZ</name>
<dbReference type="Gene3D" id="3.20.20.20">
    <property type="entry name" value="Dihydropteroate synthase-like"/>
    <property type="match status" value="1"/>
</dbReference>
<dbReference type="PROSITE" id="PS50972">
    <property type="entry name" value="PTERIN_BINDING"/>
    <property type="match status" value="1"/>
</dbReference>
<evidence type="ECO:0000256" key="5">
    <source>
        <dbReference type="ARBA" id="ARBA00022679"/>
    </source>
</evidence>
<dbReference type="GO" id="GO:0005829">
    <property type="term" value="C:cytosol"/>
    <property type="evidence" value="ECO:0007669"/>
    <property type="project" value="TreeGrafter"/>
</dbReference>
<dbReference type="GO" id="GO:0046656">
    <property type="term" value="P:folic acid biosynthetic process"/>
    <property type="evidence" value="ECO:0007669"/>
    <property type="project" value="UniProtKB-KW"/>
</dbReference>
<comment type="cofactor">
    <cofactor evidence="2">
        <name>Mg(2+)</name>
        <dbReference type="ChEBI" id="CHEBI:18420"/>
    </cofactor>
</comment>
<dbReference type="InterPro" id="IPR045031">
    <property type="entry name" value="DHP_synth-like"/>
</dbReference>
<organism evidence="11">
    <name type="scientific">freshwater metagenome</name>
    <dbReference type="NCBI Taxonomy" id="449393"/>
    <lineage>
        <taxon>unclassified sequences</taxon>
        <taxon>metagenomes</taxon>
        <taxon>ecological metagenomes</taxon>
    </lineage>
</organism>
<evidence type="ECO:0000256" key="1">
    <source>
        <dbReference type="ARBA" id="ARBA00000012"/>
    </source>
</evidence>
<dbReference type="PANTHER" id="PTHR20941:SF1">
    <property type="entry name" value="FOLIC ACID SYNTHESIS PROTEIN FOL1"/>
    <property type="match status" value="1"/>
</dbReference>
<evidence type="ECO:0000256" key="2">
    <source>
        <dbReference type="ARBA" id="ARBA00001946"/>
    </source>
</evidence>
<feature type="domain" description="Pterin-binding" evidence="9">
    <location>
        <begin position="17"/>
        <end position="275"/>
    </location>
</feature>
<keyword evidence="8" id="KW-0289">Folate biosynthesis</keyword>
<evidence type="ECO:0000256" key="3">
    <source>
        <dbReference type="ARBA" id="ARBA00004763"/>
    </source>
</evidence>
<dbReference type="EMBL" id="CAFBOZ010000105">
    <property type="protein sequence ID" value="CAB5003971.1"/>
    <property type="molecule type" value="Genomic_DNA"/>
</dbReference>
<dbReference type="GO" id="GO:0004156">
    <property type="term" value="F:dihydropteroate synthase activity"/>
    <property type="evidence" value="ECO:0007669"/>
    <property type="project" value="UniProtKB-EC"/>
</dbReference>
<dbReference type="InterPro" id="IPR000489">
    <property type="entry name" value="Pterin-binding_dom"/>
</dbReference>
<dbReference type="GO" id="GO:0046872">
    <property type="term" value="F:metal ion binding"/>
    <property type="evidence" value="ECO:0007669"/>
    <property type="project" value="UniProtKB-KW"/>
</dbReference>
<gene>
    <name evidence="10" type="ORF">UFOPK3773_01479</name>
    <name evidence="11" type="ORF">UFOPK3992_00844</name>
</gene>
<dbReference type="InterPro" id="IPR011005">
    <property type="entry name" value="Dihydropteroate_synth-like_sf"/>
</dbReference>
<evidence type="ECO:0000313" key="10">
    <source>
        <dbReference type="EMBL" id="CAB4952278.1"/>
    </source>
</evidence>
<comment type="pathway">
    <text evidence="3">Cofactor biosynthesis; tetrahydrofolate biosynthesis; 7,8-dihydrofolate from 2-amino-4-hydroxy-6-hydroxymethyl-7,8-dihydropteridine diphosphate and 4-aminobenzoate: step 1/2.</text>
</comment>
<evidence type="ECO:0000256" key="7">
    <source>
        <dbReference type="ARBA" id="ARBA00022842"/>
    </source>
</evidence>
<dbReference type="PROSITE" id="PS00793">
    <property type="entry name" value="DHPS_2"/>
    <property type="match status" value="1"/>
</dbReference>
<evidence type="ECO:0000256" key="8">
    <source>
        <dbReference type="ARBA" id="ARBA00022909"/>
    </source>
</evidence>